<keyword evidence="1" id="KW-1133">Transmembrane helix</keyword>
<evidence type="ECO:0000256" key="1">
    <source>
        <dbReference type="SAM" id="Phobius"/>
    </source>
</evidence>
<dbReference type="EMBL" id="NRRL01000008">
    <property type="protein sequence ID" value="MBK1667536.1"/>
    <property type="molecule type" value="Genomic_DNA"/>
</dbReference>
<evidence type="ECO:0000313" key="3">
    <source>
        <dbReference type="Proteomes" id="UP001296873"/>
    </source>
</evidence>
<accession>A0ABS1DC99</accession>
<protein>
    <submittedName>
        <fullName evidence="2">Uncharacterized protein</fullName>
    </submittedName>
</protein>
<feature type="transmembrane region" description="Helical" evidence="1">
    <location>
        <begin position="36"/>
        <end position="59"/>
    </location>
</feature>
<comment type="caution">
    <text evidence="2">The sequence shown here is derived from an EMBL/GenBank/DDBJ whole genome shotgun (WGS) entry which is preliminary data.</text>
</comment>
<dbReference type="Proteomes" id="UP001296873">
    <property type="component" value="Unassembled WGS sequence"/>
</dbReference>
<keyword evidence="3" id="KW-1185">Reference proteome</keyword>
<dbReference type="RefSeq" id="WP_200339693.1">
    <property type="nucleotide sequence ID" value="NZ_NRRL01000008.1"/>
</dbReference>
<keyword evidence="1" id="KW-0812">Transmembrane</keyword>
<keyword evidence="1" id="KW-0472">Membrane</keyword>
<evidence type="ECO:0000313" key="2">
    <source>
        <dbReference type="EMBL" id="MBK1667536.1"/>
    </source>
</evidence>
<sequence>MRRLYTGNAHRLGLVLAAPMLAIAFLLLLFQDHNKLLFVLSFLALAGLMYGGVVLLQFVDKALVERRQGKR</sequence>
<proteinExistence type="predicted"/>
<reference evidence="2 3" key="1">
    <citation type="journal article" date="2020" name="Microorganisms">
        <title>Osmotic Adaptation and Compatible Solute Biosynthesis of Phototrophic Bacteria as Revealed from Genome Analyses.</title>
        <authorList>
            <person name="Imhoff J.F."/>
            <person name="Rahn T."/>
            <person name="Kunzel S."/>
            <person name="Keller A."/>
            <person name="Neulinger S.C."/>
        </authorList>
    </citation>
    <scope>NUCLEOTIDE SEQUENCE [LARGE SCALE GENOMIC DNA]</scope>
    <source>
        <strain evidence="2 3">DSM 9895</strain>
    </source>
</reference>
<name>A0ABS1DC99_9PROT</name>
<gene>
    <name evidence="2" type="ORF">CKO28_05760</name>
</gene>
<feature type="transmembrane region" description="Helical" evidence="1">
    <location>
        <begin position="12"/>
        <end position="30"/>
    </location>
</feature>
<organism evidence="2 3">
    <name type="scientific">Rhodovibrio sodomensis</name>
    <dbReference type="NCBI Taxonomy" id="1088"/>
    <lineage>
        <taxon>Bacteria</taxon>
        <taxon>Pseudomonadati</taxon>
        <taxon>Pseudomonadota</taxon>
        <taxon>Alphaproteobacteria</taxon>
        <taxon>Rhodospirillales</taxon>
        <taxon>Rhodovibrionaceae</taxon>
        <taxon>Rhodovibrio</taxon>
    </lineage>
</organism>